<keyword evidence="3" id="KW-1185">Reference proteome</keyword>
<organism evidence="2 3">
    <name type="scientific">Prorocentrum cordatum</name>
    <dbReference type="NCBI Taxonomy" id="2364126"/>
    <lineage>
        <taxon>Eukaryota</taxon>
        <taxon>Sar</taxon>
        <taxon>Alveolata</taxon>
        <taxon>Dinophyceae</taxon>
        <taxon>Prorocentrales</taxon>
        <taxon>Prorocentraceae</taxon>
        <taxon>Prorocentrum</taxon>
    </lineage>
</organism>
<evidence type="ECO:0000313" key="3">
    <source>
        <dbReference type="Proteomes" id="UP001189429"/>
    </source>
</evidence>
<comment type="caution">
    <text evidence="2">The sequence shown here is derived from an EMBL/GenBank/DDBJ whole genome shotgun (WGS) entry which is preliminary data.</text>
</comment>
<name>A0ABN9VH74_9DINO</name>
<gene>
    <name evidence="2" type="ORF">PCOR1329_LOCUS57984</name>
</gene>
<dbReference type="Proteomes" id="UP001189429">
    <property type="component" value="Unassembled WGS sequence"/>
</dbReference>
<sequence>EDGEEHESCEDAAWAFEMPAGLRPTYARRLGWRRGPSGEPSCFSSAPLPPRRPAARASRASSLPWRLHPREEEGAAKKALAGRLSPCAGPPARPWPLARRGARRRQTQRGGVGGGRRRRRRRRRERAGEEKRRRWDGGSGAAVRPHGPEQRPEAPLPVQRERQAAKALERTQARCGDLSLPPSLSPPIGSLAVLPPTRPVVAEHGWAGVKNGPWGLTCCPCQSRRSGSRCPCRGARPGGRSRRSAHWTRRSASASALSQSSPPPGHGTWPCCPHSCRRGCAITTSPAPQRPAPLRTDPTRRGSD</sequence>
<feature type="compositionally biased region" description="Low complexity" evidence="1">
    <location>
        <begin position="225"/>
        <end position="235"/>
    </location>
</feature>
<evidence type="ECO:0000256" key="1">
    <source>
        <dbReference type="SAM" id="MobiDB-lite"/>
    </source>
</evidence>
<reference evidence="2" key="1">
    <citation type="submission" date="2023-10" db="EMBL/GenBank/DDBJ databases">
        <authorList>
            <person name="Chen Y."/>
            <person name="Shah S."/>
            <person name="Dougan E. K."/>
            <person name="Thang M."/>
            <person name="Chan C."/>
        </authorList>
    </citation>
    <scope>NUCLEOTIDE SEQUENCE [LARGE SCALE GENOMIC DNA]</scope>
</reference>
<evidence type="ECO:0000313" key="2">
    <source>
        <dbReference type="EMBL" id="CAK0872559.1"/>
    </source>
</evidence>
<feature type="non-terminal residue" evidence="2">
    <location>
        <position position="1"/>
    </location>
</feature>
<proteinExistence type="predicted"/>
<feature type="compositionally biased region" description="Basic and acidic residues" evidence="1">
    <location>
        <begin position="126"/>
        <end position="136"/>
    </location>
</feature>
<protein>
    <submittedName>
        <fullName evidence="2">Uncharacterized protein</fullName>
    </submittedName>
</protein>
<feature type="region of interest" description="Disordered" evidence="1">
    <location>
        <begin position="225"/>
        <end position="267"/>
    </location>
</feature>
<accession>A0ABN9VH74</accession>
<dbReference type="EMBL" id="CAUYUJ010017173">
    <property type="protein sequence ID" value="CAK0872559.1"/>
    <property type="molecule type" value="Genomic_DNA"/>
</dbReference>
<feature type="compositionally biased region" description="Low complexity" evidence="1">
    <location>
        <begin position="251"/>
        <end position="260"/>
    </location>
</feature>
<feature type="compositionally biased region" description="Low complexity" evidence="1">
    <location>
        <begin position="55"/>
        <end position="66"/>
    </location>
</feature>
<feature type="compositionally biased region" description="Basic residues" evidence="1">
    <location>
        <begin position="115"/>
        <end position="125"/>
    </location>
</feature>
<feature type="compositionally biased region" description="Basic residues" evidence="1">
    <location>
        <begin position="239"/>
        <end position="249"/>
    </location>
</feature>
<feature type="compositionally biased region" description="Basic and acidic residues" evidence="1">
    <location>
        <begin position="159"/>
        <end position="172"/>
    </location>
</feature>
<feature type="region of interest" description="Disordered" evidence="1">
    <location>
        <begin position="282"/>
        <end position="304"/>
    </location>
</feature>
<feature type="region of interest" description="Disordered" evidence="1">
    <location>
        <begin position="30"/>
        <end position="181"/>
    </location>
</feature>